<keyword evidence="6" id="KW-1185">Reference proteome</keyword>
<keyword evidence="2" id="KW-0547">Nucleotide-binding</keyword>
<gene>
    <name evidence="5" type="ORF">AKG39_13730</name>
</gene>
<evidence type="ECO:0000313" key="6">
    <source>
        <dbReference type="Proteomes" id="UP000036873"/>
    </source>
</evidence>
<dbReference type="Proteomes" id="UP000036873">
    <property type="component" value="Unassembled WGS sequence"/>
</dbReference>
<dbReference type="STRING" id="52689.AKG39_13730"/>
<dbReference type="AlphaFoldDB" id="A0A0L6TZY2"/>
<dbReference type="CDD" id="cd03214">
    <property type="entry name" value="ABC_Iron-Siderophores_B12_Hemin"/>
    <property type="match status" value="1"/>
</dbReference>
<dbReference type="Pfam" id="PF00005">
    <property type="entry name" value="ABC_tran"/>
    <property type="match status" value="1"/>
</dbReference>
<dbReference type="GO" id="GO:0005524">
    <property type="term" value="F:ATP binding"/>
    <property type="evidence" value="ECO:0007669"/>
    <property type="project" value="UniProtKB-KW"/>
</dbReference>
<dbReference type="PROSITE" id="PS00211">
    <property type="entry name" value="ABC_TRANSPORTER_1"/>
    <property type="match status" value="1"/>
</dbReference>
<evidence type="ECO:0000256" key="1">
    <source>
        <dbReference type="ARBA" id="ARBA00022448"/>
    </source>
</evidence>
<reference evidence="6" key="1">
    <citation type="submission" date="2015-07" db="EMBL/GenBank/DDBJ databases">
        <title>Draft genome sequence of Acetobacterium bakii DSM 8293, a potential psychrophilic chemical producer through syngas fermentation.</title>
        <authorList>
            <person name="Song Y."/>
            <person name="Hwang S."/>
            <person name="Cho B.-K."/>
        </authorList>
    </citation>
    <scope>NUCLEOTIDE SEQUENCE [LARGE SCALE GENOMIC DNA]</scope>
    <source>
        <strain evidence="6">DSM 8239</strain>
    </source>
</reference>
<feature type="domain" description="ABC transporter" evidence="4">
    <location>
        <begin position="3"/>
        <end position="238"/>
    </location>
</feature>
<evidence type="ECO:0000259" key="4">
    <source>
        <dbReference type="PROSITE" id="PS50893"/>
    </source>
</evidence>
<accession>A0A0L6TZY2</accession>
<name>A0A0L6TZY2_9FIRM</name>
<dbReference type="GO" id="GO:0016887">
    <property type="term" value="F:ATP hydrolysis activity"/>
    <property type="evidence" value="ECO:0007669"/>
    <property type="project" value="InterPro"/>
</dbReference>
<comment type="caution">
    <text evidence="5">The sequence shown here is derived from an EMBL/GenBank/DDBJ whole genome shotgun (WGS) entry which is preliminary data.</text>
</comment>
<dbReference type="PROSITE" id="PS50893">
    <property type="entry name" value="ABC_TRANSPORTER_2"/>
    <property type="match status" value="1"/>
</dbReference>
<protein>
    <recommendedName>
        <fullName evidence="4">ABC transporter domain-containing protein</fullName>
    </recommendedName>
</protein>
<keyword evidence="3" id="KW-0067">ATP-binding</keyword>
<dbReference type="InterPro" id="IPR003593">
    <property type="entry name" value="AAA+_ATPase"/>
</dbReference>
<sequence>MELHVEDMKFGYTKKSLVVKGVSFSARSGQLISLIGPNGSGKTTIVKCINKILKPQSGTVSLDGKNVQKMQPFEMAQCISYVPQFTNSYISGSVMDIVMMGRRPYIKWKISEEDIEIVLSILQELELDHLAHEQFQELSGGQKQKILIARALAQKPELYLFDEPISFLDIKNQIDIMELARNMVVKEKKAVIMVVHDLNMAMRYSDQVILLKSGEVEASGLPKSVLNKKHIRTVYGVDIKIIEDEFITPIYEPCVN</sequence>
<proteinExistence type="predicted"/>
<dbReference type="InterPro" id="IPR017871">
    <property type="entry name" value="ABC_transporter-like_CS"/>
</dbReference>
<dbReference type="Gene3D" id="3.40.50.300">
    <property type="entry name" value="P-loop containing nucleotide triphosphate hydrolases"/>
    <property type="match status" value="1"/>
</dbReference>
<evidence type="ECO:0000313" key="5">
    <source>
        <dbReference type="EMBL" id="KNZ41130.1"/>
    </source>
</evidence>
<dbReference type="SUPFAM" id="SSF52540">
    <property type="entry name" value="P-loop containing nucleoside triphosphate hydrolases"/>
    <property type="match status" value="1"/>
</dbReference>
<dbReference type="FunFam" id="3.40.50.300:FF:000134">
    <property type="entry name" value="Iron-enterobactin ABC transporter ATP-binding protein"/>
    <property type="match status" value="1"/>
</dbReference>
<dbReference type="SMART" id="SM00382">
    <property type="entry name" value="AAA"/>
    <property type="match status" value="1"/>
</dbReference>
<dbReference type="InterPro" id="IPR027417">
    <property type="entry name" value="P-loop_NTPase"/>
</dbReference>
<dbReference type="PANTHER" id="PTHR42734:SF21">
    <property type="entry name" value="IRON ABC TRANSPORTER, ATP-BINDING PROTEIN"/>
    <property type="match status" value="1"/>
</dbReference>
<organism evidence="5 6">
    <name type="scientific">Acetobacterium bakii</name>
    <dbReference type="NCBI Taxonomy" id="52689"/>
    <lineage>
        <taxon>Bacteria</taxon>
        <taxon>Bacillati</taxon>
        <taxon>Bacillota</taxon>
        <taxon>Clostridia</taxon>
        <taxon>Eubacteriales</taxon>
        <taxon>Eubacteriaceae</taxon>
        <taxon>Acetobacterium</taxon>
    </lineage>
</organism>
<dbReference type="InterPro" id="IPR003439">
    <property type="entry name" value="ABC_transporter-like_ATP-bd"/>
</dbReference>
<dbReference type="OrthoDB" id="9799337at2"/>
<dbReference type="InterPro" id="IPR050153">
    <property type="entry name" value="Metal_Ion_Import_ABC"/>
</dbReference>
<keyword evidence="1" id="KW-0813">Transport</keyword>
<dbReference type="RefSeq" id="WP_050740971.1">
    <property type="nucleotide sequence ID" value="NZ_LGYO01000034.1"/>
</dbReference>
<dbReference type="EMBL" id="LGYO01000034">
    <property type="protein sequence ID" value="KNZ41130.1"/>
    <property type="molecule type" value="Genomic_DNA"/>
</dbReference>
<dbReference type="PANTHER" id="PTHR42734">
    <property type="entry name" value="METAL TRANSPORT SYSTEM ATP-BINDING PROTEIN TM_0124-RELATED"/>
    <property type="match status" value="1"/>
</dbReference>
<evidence type="ECO:0000256" key="3">
    <source>
        <dbReference type="ARBA" id="ARBA00022840"/>
    </source>
</evidence>
<evidence type="ECO:0000256" key="2">
    <source>
        <dbReference type="ARBA" id="ARBA00022741"/>
    </source>
</evidence>